<dbReference type="Gene3D" id="1.10.1740.10">
    <property type="match status" value="1"/>
</dbReference>
<organism evidence="8 9">
    <name type="scientific">Kribbella flavida (strain DSM 17836 / JCM 10339 / NBRC 14399)</name>
    <dbReference type="NCBI Taxonomy" id="479435"/>
    <lineage>
        <taxon>Bacteria</taxon>
        <taxon>Bacillati</taxon>
        <taxon>Actinomycetota</taxon>
        <taxon>Actinomycetes</taxon>
        <taxon>Propionibacteriales</taxon>
        <taxon>Kribbellaceae</taxon>
        <taxon>Kribbella</taxon>
    </lineage>
</organism>
<dbReference type="Pfam" id="PF08281">
    <property type="entry name" value="Sigma70_r4_2"/>
    <property type="match status" value="1"/>
</dbReference>
<dbReference type="InterPro" id="IPR014325">
    <property type="entry name" value="RNA_pol_sigma-E_actinobac"/>
</dbReference>
<evidence type="ECO:0000259" key="6">
    <source>
        <dbReference type="Pfam" id="PF04542"/>
    </source>
</evidence>
<dbReference type="SUPFAM" id="SSF88946">
    <property type="entry name" value="Sigma2 domain of RNA polymerase sigma factors"/>
    <property type="match status" value="1"/>
</dbReference>
<accession>D2PUZ4</accession>
<feature type="domain" description="RNA polymerase sigma factor 70 region 4 type 2" evidence="7">
    <location>
        <begin position="116"/>
        <end position="165"/>
    </location>
</feature>
<proteinExistence type="inferred from homology"/>
<dbReference type="InterPro" id="IPR013325">
    <property type="entry name" value="RNA_pol_sigma_r2"/>
</dbReference>
<dbReference type="NCBIfam" id="TIGR02983">
    <property type="entry name" value="SigE-fam_strep"/>
    <property type="match status" value="1"/>
</dbReference>
<keyword evidence="5" id="KW-0804">Transcription</keyword>
<dbReference type="NCBIfam" id="TIGR02937">
    <property type="entry name" value="sigma70-ECF"/>
    <property type="match status" value="1"/>
</dbReference>
<dbReference type="PANTHER" id="PTHR43133:SF50">
    <property type="entry name" value="ECF RNA POLYMERASE SIGMA FACTOR SIGM"/>
    <property type="match status" value="1"/>
</dbReference>
<dbReference type="EMBL" id="CP001736">
    <property type="protein sequence ID" value="ADB31460.1"/>
    <property type="molecule type" value="Genomic_DNA"/>
</dbReference>
<dbReference type="SUPFAM" id="SSF88659">
    <property type="entry name" value="Sigma3 and sigma4 domains of RNA polymerase sigma factors"/>
    <property type="match status" value="1"/>
</dbReference>
<dbReference type="GO" id="GO:0016987">
    <property type="term" value="F:sigma factor activity"/>
    <property type="evidence" value="ECO:0007669"/>
    <property type="project" value="UniProtKB-KW"/>
</dbReference>
<reference evidence="9" key="1">
    <citation type="submission" date="2009-09" db="EMBL/GenBank/DDBJ databases">
        <title>The complete genome of Kribbella flavida DSM 17836.</title>
        <authorList>
            <consortium name="US DOE Joint Genome Institute (JGI-PGF)"/>
            <person name="Lucas S."/>
            <person name="Copeland A."/>
            <person name="Lapidus A."/>
            <person name="Glavina del Rio T."/>
            <person name="Dalin E."/>
            <person name="Tice H."/>
            <person name="Bruce D."/>
            <person name="Goodwin L."/>
            <person name="Pitluck S."/>
            <person name="Kyrpides N."/>
            <person name="Mavromatis K."/>
            <person name="Ivanova N."/>
            <person name="Saunders E."/>
            <person name="Brettin T."/>
            <person name="Detter J.C."/>
            <person name="Han C."/>
            <person name="Larimer F."/>
            <person name="Land M."/>
            <person name="Hauser L."/>
            <person name="Markowitz V."/>
            <person name="Cheng J.-F."/>
            <person name="Hugenholtz P."/>
            <person name="Woyke T."/>
            <person name="Wu D."/>
            <person name="Pukall R."/>
            <person name="Klenk H.-P."/>
            <person name="Eisen J.A."/>
        </authorList>
    </citation>
    <scope>NUCLEOTIDE SEQUENCE [LARGE SCALE GENOMIC DNA]</scope>
    <source>
        <strain evidence="9">DSM 17836 / JCM 10339 / NBRC 14399</strain>
    </source>
</reference>
<dbReference type="Proteomes" id="UP000007967">
    <property type="component" value="Chromosome"/>
</dbReference>
<dbReference type="InterPro" id="IPR014284">
    <property type="entry name" value="RNA_pol_sigma-70_dom"/>
</dbReference>
<comment type="similarity">
    <text evidence="1">Belongs to the sigma-70 factor family. ECF subfamily.</text>
</comment>
<evidence type="ECO:0000256" key="4">
    <source>
        <dbReference type="ARBA" id="ARBA00023125"/>
    </source>
</evidence>
<dbReference type="eggNOG" id="COG1595">
    <property type="taxonomic scope" value="Bacteria"/>
</dbReference>
<evidence type="ECO:0000256" key="3">
    <source>
        <dbReference type="ARBA" id="ARBA00023082"/>
    </source>
</evidence>
<keyword evidence="9" id="KW-1185">Reference proteome</keyword>
<dbReference type="InterPro" id="IPR036388">
    <property type="entry name" value="WH-like_DNA-bd_sf"/>
</dbReference>
<evidence type="ECO:0000313" key="9">
    <source>
        <dbReference type="Proteomes" id="UP000007967"/>
    </source>
</evidence>
<dbReference type="AlphaFoldDB" id="D2PUZ4"/>
<gene>
    <name evidence="8" type="ordered locus">Kfla_2386</name>
</gene>
<dbReference type="KEGG" id="kfl:Kfla_2386"/>
<keyword evidence="3" id="KW-0731">Sigma factor</keyword>
<dbReference type="GO" id="GO:0006352">
    <property type="term" value="P:DNA-templated transcription initiation"/>
    <property type="evidence" value="ECO:0007669"/>
    <property type="project" value="InterPro"/>
</dbReference>
<sequence length="176" mass="19864">MVSIGRPAGAVPVPDDAPAAVSRLYRQHWLGLVRLAVLVVDDRQSAEDLVQEAFAELYRRWPLDDADKALGYLRTTVLNRSRSVLRRRRVARLYTPPALRPEISAESEVVLSEDRLEVQQALRKLPTRTREVLVLRYYLDLPHAEIAQILGISESTARSTASRGLGILTEQLKESR</sequence>
<reference evidence="8 9" key="2">
    <citation type="journal article" date="2010" name="Stand. Genomic Sci.">
        <title>Complete genome sequence of Kribbella flavida type strain (IFO 14399).</title>
        <authorList>
            <person name="Pukall R."/>
            <person name="Lapidus A."/>
            <person name="Glavina Del Rio T."/>
            <person name="Copeland A."/>
            <person name="Tice H."/>
            <person name="Cheng J.-F."/>
            <person name="Lucas S."/>
            <person name="Chen F."/>
            <person name="Nolan M."/>
            <person name="LaButti K."/>
            <person name="Pati A."/>
            <person name="Ivanova N."/>
            <person name="Mavrommatis K."/>
            <person name="Mikhailova N."/>
            <person name="Pitluck S."/>
            <person name="Bruce D."/>
            <person name="Goodwin L."/>
            <person name="Land M."/>
            <person name="Hauser L."/>
            <person name="Chang Y.-J."/>
            <person name="Jeffries C.D."/>
            <person name="Chen A."/>
            <person name="Palaniappan K."/>
            <person name="Chain P."/>
            <person name="Rohde M."/>
            <person name="Goeker M."/>
            <person name="Bristow J."/>
            <person name="Eisen J.A."/>
            <person name="Markowitz V."/>
            <person name="Hugenholtz P."/>
            <person name="Kyrpides N.C."/>
            <person name="Klenk H.-P."/>
            <person name="Brettin T."/>
        </authorList>
    </citation>
    <scope>NUCLEOTIDE SEQUENCE [LARGE SCALE GENOMIC DNA]</scope>
    <source>
        <strain evidence="9">DSM 17836 / JCM 10339 / NBRC 14399</strain>
    </source>
</reference>
<feature type="domain" description="RNA polymerase sigma-70 region 2" evidence="6">
    <location>
        <begin position="24"/>
        <end position="89"/>
    </location>
</feature>
<evidence type="ECO:0000256" key="1">
    <source>
        <dbReference type="ARBA" id="ARBA00010641"/>
    </source>
</evidence>
<evidence type="ECO:0000259" key="7">
    <source>
        <dbReference type="Pfam" id="PF08281"/>
    </source>
</evidence>
<dbReference type="InterPro" id="IPR013249">
    <property type="entry name" value="RNA_pol_sigma70_r4_t2"/>
</dbReference>
<evidence type="ECO:0000313" key="8">
    <source>
        <dbReference type="EMBL" id="ADB31460.1"/>
    </source>
</evidence>
<dbReference type="InterPro" id="IPR013324">
    <property type="entry name" value="RNA_pol_sigma_r3/r4-like"/>
</dbReference>
<dbReference type="HOGENOM" id="CLU_047691_15_3_11"/>
<evidence type="ECO:0000256" key="2">
    <source>
        <dbReference type="ARBA" id="ARBA00023015"/>
    </source>
</evidence>
<dbReference type="InterPro" id="IPR007627">
    <property type="entry name" value="RNA_pol_sigma70_r2"/>
</dbReference>
<dbReference type="PANTHER" id="PTHR43133">
    <property type="entry name" value="RNA POLYMERASE ECF-TYPE SIGMA FACTO"/>
    <property type="match status" value="1"/>
</dbReference>
<dbReference type="CDD" id="cd06171">
    <property type="entry name" value="Sigma70_r4"/>
    <property type="match status" value="1"/>
</dbReference>
<protein>
    <submittedName>
        <fullName evidence="8">RNA polymerase, sigma-24 subunit, ECF subfamily</fullName>
    </submittedName>
</protein>
<dbReference type="Pfam" id="PF04542">
    <property type="entry name" value="Sigma70_r2"/>
    <property type="match status" value="1"/>
</dbReference>
<evidence type="ECO:0000256" key="5">
    <source>
        <dbReference type="ARBA" id="ARBA00023163"/>
    </source>
</evidence>
<keyword evidence="4" id="KW-0238">DNA-binding</keyword>
<dbReference type="Gene3D" id="1.10.10.10">
    <property type="entry name" value="Winged helix-like DNA-binding domain superfamily/Winged helix DNA-binding domain"/>
    <property type="match status" value="1"/>
</dbReference>
<dbReference type="InterPro" id="IPR039425">
    <property type="entry name" value="RNA_pol_sigma-70-like"/>
</dbReference>
<name>D2PUZ4_KRIFD</name>
<dbReference type="GO" id="GO:0003677">
    <property type="term" value="F:DNA binding"/>
    <property type="evidence" value="ECO:0007669"/>
    <property type="project" value="UniProtKB-KW"/>
</dbReference>
<dbReference type="STRING" id="479435.Kfla_2386"/>
<keyword evidence="2" id="KW-0805">Transcription regulation</keyword>